<organism evidence="3 4">
    <name type="scientific">Sphingomonas kyungheensis</name>
    <dbReference type="NCBI Taxonomy" id="1069987"/>
    <lineage>
        <taxon>Bacteria</taxon>
        <taxon>Pseudomonadati</taxon>
        <taxon>Pseudomonadota</taxon>
        <taxon>Alphaproteobacteria</taxon>
        <taxon>Sphingomonadales</taxon>
        <taxon>Sphingomonadaceae</taxon>
        <taxon>Sphingomonas</taxon>
    </lineage>
</organism>
<dbReference type="InterPro" id="IPR012373">
    <property type="entry name" value="Ferrdict_sens_TM"/>
</dbReference>
<keyword evidence="4" id="KW-1185">Reference proteome</keyword>
<keyword evidence="1" id="KW-1133">Transmembrane helix</keyword>
<proteinExistence type="predicted"/>
<dbReference type="RefSeq" id="WP_336545441.1">
    <property type="nucleotide sequence ID" value="NZ_JBBBDM010000005.1"/>
</dbReference>
<dbReference type="PANTHER" id="PTHR30273:SF2">
    <property type="entry name" value="PROTEIN FECR"/>
    <property type="match status" value="1"/>
</dbReference>
<dbReference type="Gene3D" id="2.60.120.1440">
    <property type="match status" value="1"/>
</dbReference>
<evidence type="ECO:0000313" key="3">
    <source>
        <dbReference type="EMBL" id="MEI5687803.1"/>
    </source>
</evidence>
<evidence type="ECO:0000259" key="2">
    <source>
        <dbReference type="Pfam" id="PF04773"/>
    </source>
</evidence>
<name>A0ABU8H4B6_9SPHN</name>
<dbReference type="InterPro" id="IPR006860">
    <property type="entry name" value="FecR"/>
</dbReference>
<feature type="domain" description="FecR protein" evidence="2">
    <location>
        <begin position="110"/>
        <end position="200"/>
    </location>
</feature>
<dbReference type="PANTHER" id="PTHR30273">
    <property type="entry name" value="PERIPLASMIC SIGNAL SENSOR AND SIGMA FACTOR ACTIVATOR FECR-RELATED"/>
    <property type="match status" value="1"/>
</dbReference>
<gene>
    <name evidence="3" type="ORF">V8201_12005</name>
</gene>
<feature type="transmembrane region" description="Helical" evidence="1">
    <location>
        <begin position="83"/>
        <end position="102"/>
    </location>
</feature>
<evidence type="ECO:0000256" key="1">
    <source>
        <dbReference type="SAM" id="Phobius"/>
    </source>
</evidence>
<protein>
    <submittedName>
        <fullName evidence="3">FecR domain-containing protein</fullName>
    </submittedName>
</protein>
<dbReference type="PIRSF" id="PIRSF018266">
    <property type="entry name" value="FecR"/>
    <property type="match status" value="1"/>
</dbReference>
<dbReference type="EMBL" id="JBBBDM010000005">
    <property type="protein sequence ID" value="MEI5687803.1"/>
    <property type="molecule type" value="Genomic_DNA"/>
</dbReference>
<sequence length="311" mass="32893">MTGPATIDDEALDWALRMAGPDADWAAFTDWLAADAARAERYDRAALAVADATASIALAMPPANDDDGEDPIPAPAPARTRRFAGAWLAVALLVVALGVGLWRMPPRSRTIATAAGERRSVALADGSRIELAGGTRLRLDPARPRTATIEAGEALFHVRHDPRTPFRVEANGLPLQDLGTVFDIRLLGGRTQVAVGEGAVMVDPDGAALTLAAGEGVIAAGTTLRRIRQDAGAVGAWRDGRLAYDGATLSAVAEDLSRQLGWRITAAPAVATRLFNGTLETQSFRDDPTLLGALLDVEVRRAPDGWTLDRR</sequence>
<dbReference type="Proteomes" id="UP001367771">
    <property type="component" value="Unassembled WGS sequence"/>
</dbReference>
<comment type="caution">
    <text evidence="3">The sequence shown here is derived from an EMBL/GenBank/DDBJ whole genome shotgun (WGS) entry which is preliminary data.</text>
</comment>
<keyword evidence="1" id="KW-0472">Membrane</keyword>
<reference evidence="3 4" key="1">
    <citation type="journal article" date="2013" name="Int. J. Syst. Evol. Microbiol.">
        <title>Sphingomonas kyungheensis sp. nov., a bacterium with ginsenoside-converting activity isolated from soil of a ginseng field.</title>
        <authorList>
            <person name="Son H.M."/>
            <person name="Yang J.E."/>
            <person name="Park Y."/>
            <person name="Han C.K."/>
            <person name="Kim S.G."/>
            <person name="Kook M."/>
            <person name="Yi T.H."/>
        </authorList>
    </citation>
    <scope>NUCLEOTIDE SEQUENCE [LARGE SCALE GENOMIC DNA]</scope>
    <source>
        <strain evidence="3 4">LMG 26582</strain>
    </source>
</reference>
<accession>A0ABU8H4B6</accession>
<keyword evidence="1" id="KW-0812">Transmembrane</keyword>
<dbReference type="Pfam" id="PF04773">
    <property type="entry name" value="FecR"/>
    <property type="match status" value="1"/>
</dbReference>
<evidence type="ECO:0000313" key="4">
    <source>
        <dbReference type="Proteomes" id="UP001367771"/>
    </source>
</evidence>